<dbReference type="GO" id="GO:0046872">
    <property type="term" value="F:metal ion binding"/>
    <property type="evidence" value="ECO:0007669"/>
    <property type="project" value="UniProtKB-KW"/>
</dbReference>
<evidence type="ECO:0000256" key="7">
    <source>
        <dbReference type="ARBA" id="ARBA00022840"/>
    </source>
</evidence>
<reference evidence="13 14" key="1">
    <citation type="submission" date="2011-09" db="EMBL/GenBank/DDBJ databases">
        <title>The draft genome of Fischerella sp. JSC-11.</title>
        <authorList>
            <consortium name="US DOE Joint Genome Institute (JGI-PGF)"/>
            <person name="Lucas S."/>
            <person name="Han J."/>
            <person name="Lapidus A."/>
            <person name="Cheng J.-F."/>
            <person name="Goodwin L."/>
            <person name="Pitluck S."/>
            <person name="Peters L."/>
            <person name="Land M.L."/>
            <person name="Hauser L."/>
            <person name="Sarkisova S."/>
            <person name="Bryant D.A."/>
            <person name="Brown I."/>
            <person name="Woyke T.J."/>
        </authorList>
    </citation>
    <scope>NUCLEOTIDE SEQUENCE [LARGE SCALE GENOMIC DNA]</scope>
    <source>
        <strain evidence="13 14">JSC-11</strain>
    </source>
</reference>
<dbReference type="SFLD" id="SFLDS00003">
    <property type="entry name" value="Haloacid_Dehalogenase"/>
    <property type="match status" value="1"/>
</dbReference>
<dbReference type="GO" id="GO:1902600">
    <property type="term" value="P:proton transmembrane transport"/>
    <property type="evidence" value="ECO:0007669"/>
    <property type="project" value="TreeGrafter"/>
</dbReference>
<organism evidence="13 14">
    <name type="scientific">Fischerella thermalis JSC-11</name>
    <dbReference type="NCBI Taxonomy" id="741277"/>
    <lineage>
        <taxon>Bacteria</taxon>
        <taxon>Bacillati</taxon>
        <taxon>Cyanobacteriota</taxon>
        <taxon>Cyanophyceae</taxon>
        <taxon>Nostocales</taxon>
        <taxon>Hapalosiphonaceae</taxon>
        <taxon>Fischerella</taxon>
    </lineage>
</organism>
<dbReference type="SUPFAM" id="SSF81660">
    <property type="entry name" value="Metal cation-transporting ATPase, ATP-binding domain N"/>
    <property type="match status" value="1"/>
</dbReference>
<comment type="subcellular location">
    <subcellularLocation>
        <location evidence="1">Cell membrane</location>
        <topology evidence="1">Multi-pass membrane protein</topology>
    </subcellularLocation>
</comment>
<evidence type="ECO:0000256" key="2">
    <source>
        <dbReference type="ARBA" id="ARBA00005675"/>
    </source>
</evidence>
<dbReference type="InterPro" id="IPR023214">
    <property type="entry name" value="HAD_sf"/>
</dbReference>
<dbReference type="Gene3D" id="2.70.150.10">
    <property type="entry name" value="Calcium-transporting ATPase, cytoplasmic transduction domain A"/>
    <property type="match status" value="1"/>
</dbReference>
<keyword evidence="6" id="KW-0547">Nucleotide-binding</keyword>
<feature type="transmembrane region" description="Helical" evidence="11">
    <location>
        <begin position="689"/>
        <end position="711"/>
    </location>
</feature>
<proteinExistence type="inferred from homology"/>
<evidence type="ECO:0000259" key="12">
    <source>
        <dbReference type="SMART" id="SM00831"/>
    </source>
</evidence>
<dbReference type="Gene3D" id="1.20.1110.10">
    <property type="entry name" value="Calcium-transporting ATPase, transmembrane domain"/>
    <property type="match status" value="1"/>
</dbReference>
<keyword evidence="9 11" id="KW-1133">Transmembrane helix</keyword>
<evidence type="ECO:0000313" key="13">
    <source>
        <dbReference type="EMBL" id="EHC19419.1"/>
    </source>
</evidence>
<dbReference type="GO" id="GO:0046873">
    <property type="term" value="F:metal ion transmembrane transporter activity"/>
    <property type="evidence" value="ECO:0007669"/>
    <property type="project" value="UniProtKB-ARBA"/>
</dbReference>
<name>G6FMY9_9CYAN</name>
<dbReference type="AlphaFoldDB" id="G6FMY9"/>
<evidence type="ECO:0000256" key="9">
    <source>
        <dbReference type="ARBA" id="ARBA00022989"/>
    </source>
</evidence>
<dbReference type="InterPro" id="IPR006068">
    <property type="entry name" value="ATPase_P-typ_cation-transptr_C"/>
</dbReference>
<dbReference type="Gene3D" id="3.40.1110.10">
    <property type="entry name" value="Calcium-transporting ATPase, cytoplasmic domain N"/>
    <property type="match status" value="1"/>
</dbReference>
<dbReference type="InterPro" id="IPR036412">
    <property type="entry name" value="HAD-like_sf"/>
</dbReference>
<dbReference type="InterPro" id="IPR008250">
    <property type="entry name" value="ATPase_P-typ_transduc_dom_A_sf"/>
</dbReference>
<dbReference type="Proteomes" id="UP000004344">
    <property type="component" value="Unassembled WGS sequence"/>
</dbReference>
<dbReference type="SUPFAM" id="SSF81665">
    <property type="entry name" value="Calcium ATPase, transmembrane domain M"/>
    <property type="match status" value="1"/>
</dbReference>
<feature type="transmembrane region" description="Helical" evidence="11">
    <location>
        <begin position="246"/>
        <end position="264"/>
    </location>
</feature>
<evidence type="ECO:0000256" key="6">
    <source>
        <dbReference type="ARBA" id="ARBA00022741"/>
    </source>
</evidence>
<dbReference type="PANTHER" id="PTHR43294">
    <property type="entry name" value="SODIUM/POTASSIUM-TRANSPORTING ATPASE SUBUNIT ALPHA"/>
    <property type="match status" value="1"/>
</dbReference>
<dbReference type="GO" id="GO:0005886">
    <property type="term" value="C:plasma membrane"/>
    <property type="evidence" value="ECO:0007669"/>
    <property type="project" value="UniProtKB-SubCell"/>
</dbReference>
<dbReference type="InterPro" id="IPR023298">
    <property type="entry name" value="ATPase_P-typ_TM_dom_sf"/>
</dbReference>
<gene>
    <name evidence="13" type="ORF">FJSC11DRAFT_0236</name>
</gene>
<feature type="transmembrane region" description="Helical" evidence="11">
    <location>
        <begin position="57"/>
        <end position="75"/>
    </location>
</feature>
<dbReference type="Pfam" id="PF13246">
    <property type="entry name" value="Cation_ATPase"/>
    <property type="match status" value="1"/>
</dbReference>
<dbReference type="Pfam" id="PF00689">
    <property type="entry name" value="Cation_ATPase_C"/>
    <property type="match status" value="1"/>
</dbReference>
<keyword evidence="13" id="KW-0378">Hydrolase</keyword>
<dbReference type="PRINTS" id="PR00120">
    <property type="entry name" value="HATPASE"/>
</dbReference>
<feature type="transmembrane region" description="Helical" evidence="11">
    <location>
        <begin position="717"/>
        <end position="738"/>
    </location>
</feature>
<dbReference type="FunFam" id="3.40.50.1000:FF:000028">
    <property type="entry name" value="Calcium-transporting P-type ATPase, putative"/>
    <property type="match status" value="1"/>
</dbReference>
<keyword evidence="4 11" id="KW-0812">Transmembrane</keyword>
<evidence type="ECO:0000256" key="5">
    <source>
        <dbReference type="ARBA" id="ARBA00022723"/>
    </source>
</evidence>
<accession>G6FMY9</accession>
<keyword evidence="8" id="KW-1278">Translocase</keyword>
<evidence type="ECO:0000256" key="1">
    <source>
        <dbReference type="ARBA" id="ARBA00004651"/>
    </source>
</evidence>
<protein>
    <submittedName>
        <fullName evidence="13">ATPase, P-type (Transporting), HAD superfamily, subfamily IC</fullName>
        <ecNumber evidence="13">3.6.3.8</ecNumber>
    </submittedName>
</protein>
<dbReference type="PATRIC" id="fig|741277.3.peg.279"/>
<keyword evidence="14" id="KW-1185">Reference proteome</keyword>
<keyword evidence="7" id="KW-0067">ATP-binding</keyword>
<feature type="transmembrane region" description="Helical" evidence="11">
    <location>
        <begin position="270"/>
        <end position="297"/>
    </location>
</feature>
<dbReference type="EC" id="3.6.3.8" evidence="13"/>
<dbReference type="GO" id="GO:0140352">
    <property type="term" value="P:export from cell"/>
    <property type="evidence" value="ECO:0007669"/>
    <property type="project" value="UniProtKB-ARBA"/>
</dbReference>
<evidence type="ECO:0000256" key="3">
    <source>
        <dbReference type="ARBA" id="ARBA00022475"/>
    </source>
</evidence>
<dbReference type="InterPro" id="IPR044492">
    <property type="entry name" value="P_typ_ATPase_HD_dom"/>
</dbReference>
<feature type="transmembrane region" description="Helical" evidence="11">
    <location>
        <begin position="766"/>
        <end position="785"/>
    </location>
</feature>
<dbReference type="InterPro" id="IPR059000">
    <property type="entry name" value="ATPase_P-type_domA"/>
</dbReference>
<dbReference type="Pfam" id="PF00122">
    <property type="entry name" value="E1-E2_ATPase"/>
    <property type="match status" value="1"/>
</dbReference>
<evidence type="ECO:0000256" key="4">
    <source>
        <dbReference type="ARBA" id="ARBA00022692"/>
    </source>
</evidence>
<dbReference type="PANTHER" id="PTHR43294:SF21">
    <property type="entry name" value="CATION TRANSPORTING ATPASE"/>
    <property type="match status" value="1"/>
</dbReference>
<dbReference type="RefSeq" id="WP_009453924.1">
    <property type="nucleotide sequence ID" value="NZ_AGIZ01000001.1"/>
</dbReference>
<keyword evidence="3" id="KW-1003">Cell membrane</keyword>
<dbReference type="PROSITE" id="PS00154">
    <property type="entry name" value="ATPASE_E1_E2"/>
    <property type="match status" value="1"/>
</dbReference>
<comment type="similarity">
    <text evidence="2">Belongs to the cation transport ATPase (P-type) (TC 3.A.3) family. Type IIA subfamily.</text>
</comment>
<feature type="domain" description="Cation-transporting P-type ATPase N-terminal" evidence="12">
    <location>
        <begin position="3"/>
        <end position="77"/>
    </location>
</feature>
<dbReference type="GO" id="GO:0016887">
    <property type="term" value="F:ATP hydrolysis activity"/>
    <property type="evidence" value="ECO:0007669"/>
    <property type="project" value="InterPro"/>
</dbReference>
<dbReference type="InterPro" id="IPR001757">
    <property type="entry name" value="P_typ_ATPase"/>
</dbReference>
<dbReference type="SMART" id="SM00831">
    <property type="entry name" value="Cation_ATPase_N"/>
    <property type="match status" value="1"/>
</dbReference>
<keyword evidence="5" id="KW-0479">Metal-binding</keyword>
<evidence type="ECO:0000256" key="11">
    <source>
        <dbReference type="SAM" id="Phobius"/>
    </source>
</evidence>
<evidence type="ECO:0000256" key="10">
    <source>
        <dbReference type="ARBA" id="ARBA00023136"/>
    </source>
</evidence>
<dbReference type="SUPFAM" id="SSF81653">
    <property type="entry name" value="Calcium ATPase, transduction domain A"/>
    <property type="match status" value="1"/>
</dbReference>
<dbReference type="GO" id="GO:0015662">
    <property type="term" value="F:P-type ion transporter activity"/>
    <property type="evidence" value="ECO:0007669"/>
    <property type="project" value="UniProtKB-ARBA"/>
</dbReference>
<sequence>MSNWHQIDAIQVAQNLGTIDFYGLSQEEVNRRLAQFGVNELAERPGKTSWQILWEQFTATTVLVLIVAAVISGILGDYKDTIAILAIVVFNALLGFNQEYRAGMAFAALKKLAVPTVRVCRQGHWEQIIARKLVPGDLILLEAGDLVPADCRLLESINLRVQESAFTGESESVEKNSLPVEGADLALGDRHNMVYMGTVITSGRGRAVVTETGMNTELGKIAHAMQTVEQESTPLQRRLDQLGRKLAIASLGLVAIILVLGWLRGETINVLILTAVSLAVAVIPEGLPAVVTIALAIGSRRMLKRHALIRKLPAVETLGSVTTICSDKTGTLTQNRMTVVVLDVADQHIDLPANPQQPIPLQPALDLLLTAVTLCNNAMLSSRDAVDTANSFGDPTEIALLVAATHFGMQKAQREQEFPRIAELPFDSDRKCMTTIHESRNPDLWGLANYPYIAFTKGAFTILIELCHEVWVNGQIQLLDATWRERIETAHHQLAATGTRVLVVACRLLERLPETIAAAEIEQNLIFIGIVGMIDPIRPEARMAVQTCQQAGIRPVMITGDHPLTAKHIAEELGISNGQVLTGQQLNQLTLSELESRVESVSVYARVSPQQKLKIIEALQDRGHIVSMTGDGVNDAPALKKADIGVAMGITGTDVAKEAADMVLLDDNFATIVAAVEEGRVIYDNIRKFLKYSMTGNASSVWIMLLAPLLAMPLPLLPLQILWINLLADGLLALALSVEPAERNTMQRPPYRPNENIFGRGVGRDIIWVGLLMGVVFLLLGYKYWSTAQASWQTMVFVTLAFSRMSLALGMRSNLDSLFNIGLGSNKPILGAVALTFILQLAVVYIPWLRSLFQTQPLSTRDLVVSLAISTVGFWAIELEKWVIRRWNKNRRGQ</sequence>
<dbReference type="InterPro" id="IPR004014">
    <property type="entry name" value="ATPase_P-typ_cation-transptr_N"/>
</dbReference>
<dbReference type="GO" id="GO:0005524">
    <property type="term" value="F:ATP binding"/>
    <property type="evidence" value="ECO:0007669"/>
    <property type="project" value="UniProtKB-KW"/>
</dbReference>
<dbReference type="CDD" id="cd02089">
    <property type="entry name" value="P-type_ATPase_Ca_prok"/>
    <property type="match status" value="1"/>
</dbReference>
<dbReference type="FunFam" id="2.70.150.10:FF:000016">
    <property type="entry name" value="Calcium-transporting P-type ATPase putative"/>
    <property type="match status" value="1"/>
</dbReference>
<dbReference type="PRINTS" id="PR00119">
    <property type="entry name" value="CATATPASE"/>
</dbReference>
<keyword evidence="10 11" id="KW-0472">Membrane</keyword>
<dbReference type="SFLD" id="SFLDF00027">
    <property type="entry name" value="p-type_atpase"/>
    <property type="match status" value="1"/>
</dbReference>
<dbReference type="NCBIfam" id="TIGR01494">
    <property type="entry name" value="ATPase_P-type"/>
    <property type="match status" value="3"/>
</dbReference>
<dbReference type="Pfam" id="PF00690">
    <property type="entry name" value="Cation_ATPase_N"/>
    <property type="match status" value="1"/>
</dbReference>
<dbReference type="SUPFAM" id="SSF56784">
    <property type="entry name" value="HAD-like"/>
    <property type="match status" value="1"/>
</dbReference>
<evidence type="ECO:0000256" key="8">
    <source>
        <dbReference type="ARBA" id="ARBA00022967"/>
    </source>
</evidence>
<dbReference type="GO" id="GO:0019829">
    <property type="term" value="F:ATPase-coupled monoatomic cation transmembrane transporter activity"/>
    <property type="evidence" value="ECO:0007669"/>
    <property type="project" value="UniProtKB-ARBA"/>
</dbReference>
<dbReference type="EMBL" id="AGIZ01000001">
    <property type="protein sequence ID" value="EHC19419.1"/>
    <property type="molecule type" value="Genomic_DNA"/>
</dbReference>
<evidence type="ECO:0000313" key="14">
    <source>
        <dbReference type="Proteomes" id="UP000004344"/>
    </source>
</evidence>
<dbReference type="SFLD" id="SFLDG00002">
    <property type="entry name" value="C1.7:_P-type_atpase_like"/>
    <property type="match status" value="1"/>
</dbReference>
<dbReference type="Gene3D" id="3.40.50.1000">
    <property type="entry name" value="HAD superfamily/HAD-like"/>
    <property type="match status" value="1"/>
</dbReference>
<dbReference type="InterPro" id="IPR050510">
    <property type="entry name" value="Cation_transp_ATPase_P-type"/>
</dbReference>
<dbReference type="InterPro" id="IPR018303">
    <property type="entry name" value="ATPase_P-typ_P_site"/>
</dbReference>
<dbReference type="InterPro" id="IPR023299">
    <property type="entry name" value="ATPase_P-typ_cyto_dom_N"/>
</dbReference>
<feature type="transmembrane region" description="Helical" evidence="11">
    <location>
        <begin position="81"/>
        <end position="97"/>
    </location>
</feature>
<comment type="caution">
    <text evidence="13">The sequence shown here is derived from an EMBL/GenBank/DDBJ whole genome shotgun (WGS) entry which is preliminary data.</text>
</comment>
<feature type="transmembrane region" description="Helical" evidence="11">
    <location>
        <begin position="829"/>
        <end position="848"/>
    </location>
</feature>